<dbReference type="GO" id="GO:0005524">
    <property type="term" value="F:ATP binding"/>
    <property type="evidence" value="ECO:0007669"/>
    <property type="project" value="UniProtKB-KW"/>
</dbReference>
<dbReference type="InterPro" id="IPR027417">
    <property type="entry name" value="P-loop_NTPase"/>
</dbReference>
<sequence length="545" mass="58995">MGHVEADELTYVLPDGRLLLNEVSFRVGDGVIAALVGPNGAGKTTLIRLIAGDLRPSSGRITSSGGLGVMRQFIGGLRGGQTVRELLLSVAPDRVRAATAELERAERAMGERDLEETQLAYARALADYADAGGYDIEVTWSACTTSAMGAGYEQVADRDVGTLSGGEQKRLALEALLRGPDQVLLLDEPDNYLDVSGKQWLEEQLGATRKTVLLVSHDRQLIANTATRVITVESRGVWTHGGNFATYVQARLDRNERLHERRRRWDEEHARLRRLVHTLRQKATNNDSVASAYRAAQTRLGRFEEAGPPESAPKEQNVRMRLRGGRTGKRALTCTRLELTGLTEPFDVEIHYGERVAILGPNGSGKSHFLRLLAGSGGGAIPPASAPVRHRGTADLGARVVPGYFVQTHARPDLAGRTPADIVTAAGSLTLNDAMAALARYELAPAGRQSFETLSGGQQARLQILLLELSGATLLLLDEPTDNLDLASAQALQDGLASFSGTVLAVTHDRWFAADFDRFLIFGADGEVQESGEPLWQPDRAHRAR</sequence>
<evidence type="ECO:0000313" key="6">
    <source>
        <dbReference type="Proteomes" id="UP001501251"/>
    </source>
</evidence>
<dbReference type="Gene3D" id="3.40.50.300">
    <property type="entry name" value="P-loop containing nucleotide triphosphate hydrolases"/>
    <property type="match status" value="2"/>
</dbReference>
<feature type="domain" description="ABC transporter" evidence="4">
    <location>
        <begin position="4"/>
        <end position="259"/>
    </location>
</feature>
<evidence type="ECO:0000256" key="1">
    <source>
        <dbReference type="ARBA" id="ARBA00022737"/>
    </source>
</evidence>
<dbReference type="Pfam" id="PF00005">
    <property type="entry name" value="ABC_tran"/>
    <property type="match status" value="2"/>
</dbReference>
<dbReference type="InterPro" id="IPR050611">
    <property type="entry name" value="ABCF"/>
</dbReference>
<dbReference type="EMBL" id="BAABAQ010000013">
    <property type="protein sequence ID" value="GAA4203395.1"/>
    <property type="molecule type" value="Genomic_DNA"/>
</dbReference>
<dbReference type="PANTHER" id="PTHR19211:SF69">
    <property type="entry name" value="ATP-BINDING PROTEIN UUP"/>
    <property type="match status" value="1"/>
</dbReference>
<keyword evidence="2" id="KW-0547">Nucleotide-binding</keyword>
<keyword evidence="6" id="KW-1185">Reference proteome</keyword>
<dbReference type="Proteomes" id="UP001501251">
    <property type="component" value="Unassembled WGS sequence"/>
</dbReference>
<proteinExistence type="predicted"/>
<dbReference type="CDD" id="cd03221">
    <property type="entry name" value="ABCF_EF-3"/>
    <property type="match status" value="2"/>
</dbReference>
<dbReference type="InterPro" id="IPR003439">
    <property type="entry name" value="ABC_transporter-like_ATP-bd"/>
</dbReference>
<evidence type="ECO:0000259" key="4">
    <source>
        <dbReference type="PROSITE" id="PS50893"/>
    </source>
</evidence>
<feature type="domain" description="ABC transporter" evidence="4">
    <location>
        <begin position="322"/>
        <end position="544"/>
    </location>
</feature>
<reference evidence="6" key="1">
    <citation type="journal article" date="2019" name="Int. J. Syst. Evol. Microbiol.">
        <title>The Global Catalogue of Microorganisms (GCM) 10K type strain sequencing project: providing services to taxonomists for standard genome sequencing and annotation.</title>
        <authorList>
            <consortium name="The Broad Institute Genomics Platform"/>
            <consortium name="The Broad Institute Genome Sequencing Center for Infectious Disease"/>
            <person name="Wu L."/>
            <person name="Ma J."/>
        </authorList>
    </citation>
    <scope>NUCLEOTIDE SEQUENCE [LARGE SCALE GENOMIC DNA]</scope>
    <source>
        <strain evidence="6">JCM 17388</strain>
    </source>
</reference>
<evidence type="ECO:0000256" key="2">
    <source>
        <dbReference type="ARBA" id="ARBA00022741"/>
    </source>
</evidence>
<keyword evidence="3 5" id="KW-0067">ATP-binding</keyword>
<evidence type="ECO:0000256" key="3">
    <source>
        <dbReference type="ARBA" id="ARBA00022840"/>
    </source>
</evidence>
<protein>
    <submittedName>
        <fullName evidence="5">ATP-binding cassette domain-containing protein</fullName>
    </submittedName>
</protein>
<gene>
    <name evidence="5" type="ORF">GCM10022252_61000</name>
</gene>
<dbReference type="SUPFAM" id="SSF52540">
    <property type="entry name" value="P-loop containing nucleoside triphosphate hydrolases"/>
    <property type="match status" value="2"/>
</dbReference>
<dbReference type="InterPro" id="IPR003593">
    <property type="entry name" value="AAA+_ATPase"/>
</dbReference>
<evidence type="ECO:0000313" key="5">
    <source>
        <dbReference type="EMBL" id="GAA4203395.1"/>
    </source>
</evidence>
<accession>A0ABP8BCE9</accession>
<dbReference type="PANTHER" id="PTHR19211">
    <property type="entry name" value="ATP-BINDING TRANSPORT PROTEIN-RELATED"/>
    <property type="match status" value="1"/>
</dbReference>
<comment type="caution">
    <text evidence="5">The sequence shown here is derived from an EMBL/GenBank/DDBJ whole genome shotgun (WGS) entry which is preliminary data.</text>
</comment>
<dbReference type="PROSITE" id="PS50893">
    <property type="entry name" value="ABC_TRANSPORTER_2"/>
    <property type="match status" value="2"/>
</dbReference>
<keyword evidence="1" id="KW-0677">Repeat</keyword>
<dbReference type="SMART" id="SM00382">
    <property type="entry name" value="AAA"/>
    <property type="match status" value="2"/>
</dbReference>
<organism evidence="5 6">
    <name type="scientific">Streptosporangium oxazolinicum</name>
    <dbReference type="NCBI Taxonomy" id="909287"/>
    <lineage>
        <taxon>Bacteria</taxon>
        <taxon>Bacillati</taxon>
        <taxon>Actinomycetota</taxon>
        <taxon>Actinomycetes</taxon>
        <taxon>Streptosporangiales</taxon>
        <taxon>Streptosporangiaceae</taxon>
        <taxon>Streptosporangium</taxon>
    </lineage>
</organism>
<dbReference type="RefSeq" id="WP_344921581.1">
    <property type="nucleotide sequence ID" value="NZ_BAABAQ010000013.1"/>
</dbReference>
<name>A0ABP8BCE9_9ACTN</name>